<dbReference type="EMBL" id="JADJMS010000040">
    <property type="protein sequence ID" value="MBK7416335.1"/>
    <property type="molecule type" value="Genomic_DNA"/>
</dbReference>
<gene>
    <name evidence="2" type="ORF">IPJ38_15785</name>
</gene>
<feature type="region of interest" description="Disordered" evidence="1">
    <location>
        <begin position="1"/>
        <end position="23"/>
    </location>
</feature>
<protein>
    <submittedName>
        <fullName evidence="2">DUF58 domain-containing protein</fullName>
    </submittedName>
</protein>
<name>A0A935JZS3_9RHOO</name>
<evidence type="ECO:0000256" key="1">
    <source>
        <dbReference type="SAM" id="MobiDB-lite"/>
    </source>
</evidence>
<organism evidence="2 3">
    <name type="scientific">Candidatus Dechloromonas phosphorivorans</name>
    <dbReference type="NCBI Taxonomy" id="2899244"/>
    <lineage>
        <taxon>Bacteria</taxon>
        <taxon>Pseudomonadati</taxon>
        <taxon>Pseudomonadota</taxon>
        <taxon>Betaproteobacteria</taxon>
        <taxon>Rhodocyclales</taxon>
        <taxon>Azonexaceae</taxon>
        <taxon>Dechloromonas</taxon>
    </lineage>
</organism>
<comment type="caution">
    <text evidence="2">The sequence shown here is derived from an EMBL/GenBank/DDBJ whole genome shotgun (WGS) entry which is preliminary data.</text>
</comment>
<dbReference type="Proteomes" id="UP000739411">
    <property type="component" value="Unassembled WGS sequence"/>
</dbReference>
<evidence type="ECO:0000313" key="2">
    <source>
        <dbReference type="EMBL" id="MBK7416335.1"/>
    </source>
</evidence>
<reference evidence="2 3" key="1">
    <citation type="submission" date="2020-10" db="EMBL/GenBank/DDBJ databases">
        <title>Connecting structure to function with the recovery of over 1000 high-quality activated sludge metagenome-assembled genomes encoding full-length rRNA genes using long-read sequencing.</title>
        <authorList>
            <person name="Singleton C.M."/>
            <person name="Petriglieri F."/>
            <person name="Kristensen J.M."/>
            <person name="Kirkegaard R.H."/>
            <person name="Michaelsen T.Y."/>
            <person name="Andersen M.H."/>
            <person name="Karst S.M."/>
            <person name="Dueholm M.S."/>
            <person name="Nielsen P.H."/>
            <person name="Albertsen M."/>
        </authorList>
    </citation>
    <scope>NUCLEOTIDE SEQUENCE [LARGE SCALE GENOMIC DNA]</scope>
    <source>
        <strain evidence="2">EsbW_18-Q3-R4-48_BATAC.463</strain>
    </source>
</reference>
<dbReference type="PANTHER" id="PTHR34351">
    <property type="entry name" value="SLR1927 PROTEIN-RELATED"/>
    <property type="match status" value="1"/>
</dbReference>
<sequence length="150" mass="16500">MTEKSRLGLGLQAPGNPGIGTQIAPEESSEIAIPVLATQRGWMMLPRVRLSTVYPLGLLYAWSYLQPDMRCLVYPKPITTPLPPEQSTSMAGERYGDGGQEDFAGFRNRQPADSLRHVAWKACARDAGQRPLLVKQFAGGANRRCNWTGN</sequence>
<dbReference type="PANTHER" id="PTHR34351:SF1">
    <property type="entry name" value="SLR1927 PROTEIN"/>
    <property type="match status" value="1"/>
</dbReference>
<evidence type="ECO:0000313" key="3">
    <source>
        <dbReference type="Proteomes" id="UP000739411"/>
    </source>
</evidence>
<accession>A0A935JZS3</accession>
<proteinExistence type="predicted"/>
<dbReference type="AlphaFoldDB" id="A0A935JZS3"/>